<accession>A0ABQ7G8B9</accession>
<comment type="caution">
    <text evidence="3">The sequence shown here is derived from an EMBL/GenBank/DDBJ whole genome shotgun (WGS) entry which is preliminary data.</text>
</comment>
<sequence length="498" mass="53254">MRSYVQGQTAIGSTSNPSVQEDQTTCAATSLLDIPSAVLNQPQFDGQMRRALAMTSRPMRALVMRACTCVTVFFPQEPFNAPHNNRQLQVAVDHLRFCCSQGLHLRKLCFSGKKDSWGCYNPHLCVSDLGPLRALSPSAQINLQQLDISGAFGVTSLEPLAALSNLQVLVCEKVESGASSRSRRGVHLPPGDLSLRPLAQLTNLQHLSCSGMVQVTDLRPLALLPNLQHLKFEQRGVWGACDASPLASLASLRSLTFCVSRVSSLSPLSALTRLEHLDTSFMWRVTSLEPLSALIKLSYLDVSYIGNGSGGIGISSSSSSSSNSSSNSSSSSNRPHPCVSSWGLAPLAALTRLEALRCAGLQSKSSCSCPQPDSCCSKCSLILEPIAALTGLTSLDCSQMKVGDLQPLATLTNLRCLRIYGLKGPMACRPDSACPLFLEPVAALTGLTSLNCSYMTVGSLRPLAALTNLRHLSCYATRGVTSLEPLAMLTNLERLEQA</sequence>
<dbReference type="Proteomes" id="UP000815325">
    <property type="component" value="Unassembled WGS sequence"/>
</dbReference>
<dbReference type="EMBL" id="MU070001">
    <property type="protein sequence ID" value="KAF5830839.1"/>
    <property type="molecule type" value="Genomic_DNA"/>
</dbReference>
<reference evidence="3" key="1">
    <citation type="submission" date="2017-08" db="EMBL/GenBank/DDBJ databases">
        <authorList>
            <person name="Polle J.E."/>
            <person name="Barry K."/>
            <person name="Cushman J."/>
            <person name="Schmutz J."/>
            <person name="Tran D."/>
            <person name="Hathwaick L.T."/>
            <person name="Yim W.C."/>
            <person name="Jenkins J."/>
            <person name="Mckie-Krisberg Z.M."/>
            <person name="Prochnik S."/>
            <person name="Lindquist E."/>
            <person name="Dockter R.B."/>
            <person name="Adam C."/>
            <person name="Molina H."/>
            <person name="Bunkerborg J."/>
            <person name="Jin E."/>
            <person name="Buchheim M."/>
            <person name="Magnuson J."/>
        </authorList>
    </citation>
    <scope>NUCLEOTIDE SEQUENCE</scope>
    <source>
        <strain evidence="3">CCAP 19/18</strain>
    </source>
</reference>
<proteinExistence type="predicted"/>
<feature type="region of interest" description="Disordered" evidence="2">
    <location>
        <begin position="1"/>
        <end position="20"/>
    </location>
</feature>
<evidence type="ECO:0000313" key="3">
    <source>
        <dbReference type="EMBL" id="KAF5830840.1"/>
    </source>
</evidence>
<keyword evidence="4" id="KW-1185">Reference proteome</keyword>
<protein>
    <submittedName>
        <fullName evidence="3">Uncharacterized protein</fullName>
    </submittedName>
</protein>
<evidence type="ECO:0000313" key="4">
    <source>
        <dbReference type="Proteomes" id="UP000815325"/>
    </source>
</evidence>
<comment type="subcellular location">
    <subcellularLocation>
        <location evidence="1">Cytoplasm</location>
        <location evidence="1">Cytoskeleton</location>
        <location evidence="1">Cilium axoneme</location>
    </subcellularLocation>
</comment>
<dbReference type="EMBL" id="MU070001">
    <property type="protein sequence ID" value="KAF5830840.1"/>
    <property type="molecule type" value="Genomic_DNA"/>
</dbReference>
<dbReference type="SUPFAM" id="SSF52058">
    <property type="entry name" value="L domain-like"/>
    <property type="match status" value="1"/>
</dbReference>
<reference evidence="3" key="2">
    <citation type="submission" date="2020-06" db="EMBL/GenBank/DDBJ databases">
        <authorList>
            <consortium name="DOE Joint Genome Institute"/>
            <person name="Calhoun S."/>
            <person name="Polle J.E."/>
            <person name="Mckie-Krisberg Z."/>
            <person name="Prochnik S."/>
            <person name="Neofotis P."/>
            <person name="Yim W.C."/>
            <person name="Hathwaik L.T."/>
            <person name="Jenkins J."/>
            <person name="Molina H."/>
            <person name="Bunkenborg J."/>
            <person name="Grigoriev I.V."/>
            <person name="Barry K."/>
            <person name="Schmutz J."/>
            <person name="Jin E."/>
            <person name="Cushman J.C."/>
            <person name="Magnuson J.K."/>
        </authorList>
    </citation>
    <scope>NUCLEOTIDE SEQUENCE</scope>
    <source>
        <strain evidence="3">CCAP 19/18</strain>
    </source>
</reference>
<dbReference type="InterPro" id="IPR051341">
    <property type="entry name" value="Zyg-11_UBL_adapter"/>
</dbReference>
<dbReference type="InterPro" id="IPR032675">
    <property type="entry name" value="LRR_dom_sf"/>
</dbReference>
<dbReference type="PANTHER" id="PTHR12904:SF23">
    <property type="entry name" value="PROTEIN ZER-1 HOMOLOG"/>
    <property type="match status" value="1"/>
</dbReference>
<gene>
    <name evidence="3" type="ORF">DUNSADRAFT_13963</name>
</gene>
<name>A0ABQ7G8B9_DUNSA</name>
<dbReference type="PANTHER" id="PTHR12904">
    <property type="match status" value="1"/>
</dbReference>
<organism evidence="3 4">
    <name type="scientific">Dunaliella salina</name>
    <name type="common">Green alga</name>
    <name type="synonym">Protococcus salinus</name>
    <dbReference type="NCBI Taxonomy" id="3046"/>
    <lineage>
        <taxon>Eukaryota</taxon>
        <taxon>Viridiplantae</taxon>
        <taxon>Chlorophyta</taxon>
        <taxon>core chlorophytes</taxon>
        <taxon>Chlorophyceae</taxon>
        <taxon>CS clade</taxon>
        <taxon>Chlamydomonadales</taxon>
        <taxon>Dunaliellaceae</taxon>
        <taxon>Dunaliella</taxon>
    </lineage>
</organism>
<evidence type="ECO:0000256" key="1">
    <source>
        <dbReference type="ARBA" id="ARBA00004430"/>
    </source>
</evidence>
<evidence type="ECO:0000256" key="2">
    <source>
        <dbReference type="SAM" id="MobiDB-lite"/>
    </source>
</evidence>
<dbReference type="Gene3D" id="3.80.10.10">
    <property type="entry name" value="Ribonuclease Inhibitor"/>
    <property type="match status" value="2"/>
</dbReference>